<name>A0ABT9DE11_9CELL</name>
<feature type="transmembrane region" description="Helical" evidence="7">
    <location>
        <begin position="51"/>
        <end position="68"/>
    </location>
</feature>
<sequence>MSAAQQPPARRSVRSVLGVLVRWGALLAALVLAGVAVHGRWPEVRGHLADLGWPAVTVAVLAAMAAVASSGEQQRALLAATGANIRPRPWASVFYLAQLGKYLPGSAWAYVAQTELARQRGVRRSASVMVIVLGAGMTVATAVVVAVPAVATGRFSDVPAWLQWSVVAVGAAAVAVLAVRPELLADLLARLPLGFRGLRLPALARHRGPVRTALGWSFVAWLLYGLHFWSIVAPLGLTGARGAVMALGTFALAWVCGFLFFIAPAGAYVREAVIYAVLVGEIGASAATAAALASRFLVMVAELILTGVGALLRGRGGAPASQVDAVDGPTEGTDRSAT</sequence>
<evidence type="ECO:0000256" key="7">
    <source>
        <dbReference type="SAM" id="Phobius"/>
    </source>
</evidence>
<protein>
    <submittedName>
        <fullName evidence="8">Uncharacterized protein</fullName>
    </submittedName>
</protein>
<proteinExistence type="predicted"/>
<evidence type="ECO:0000256" key="1">
    <source>
        <dbReference type="ARBA" id="ARBA00004651"/>
    </source>
</evidence>
<dbReference type="EMBL" id="JAUQYP010000002">
    <property type="protein sequence ID" value="MDO8108563.1"/>
    <property type="molecule type" value="Genomic_DNA"/>
</dbReference>
<organism evidence="8 9">
    <name type="scientific">Actinotalea lenta</name>
    <dbReference type="NCBI Taxonomy" id="3064654"/>
    <lineage>
        <taxon>Bacteria</taxon>
        <taxon>Bacillati</taxon>
        <taxon>Actinomycetota</taxon>
        <taxon>Actinomycetes</taxon>
        <taxon>Micrococcales</taxon>
        <taxon>Cellulomonadaceae</taxon>
        <taxon>Actinotalea</taxon>
    </lineage>
</organism>
<feature type="transmembrane region" description="Helical" evidence="7">
    <location>
        <begin position="161"/>
        <end position="179"/>
    </location>
</feature>
<feature type="transmembrane region" description="Helical" evidence="7">
    <location>
        <begin position="20"/>
        <end position="39"/>
    </location>
</feature>
<dbReference type="RefSeq" id="WP_304602255.1">
    <property type="nucleotide sequence ID" value="NZ_JAUQYP010000002.1"/>
</dbReference>
<reference evidence="8 9" key="1">
    <citation type="submission" date="2023-07" db="EMBL/GenBank/DDBJ databases">
        <title>Description of novel actinomycetes strains, isolated from tidal flat sediment.</title>
        <authorList>
            <person name="Lu C."/>
        </authorList>
    </citation>
    <scope>NUCLEOTIDE SEQUENCE [LARGE SCALE GENOMIC DNA]</scope>
    <source>
        <strain evidence="8 9">SYSU T00b441</strain>
    </source>
</reference>
<keyword evidence="4 7" id="KW-1133">Transmembrane helix</keyword>
<evidence type="ECO:0000256" key="6">
    <source>
        <dbReference type="SAM" id="MobiDB-lite"/>
    </source>
</evidence>
<dbReference type="InterPro" id="IPR022791">
    <property type="entry name" value="L-PG_synthase/AglD"/>
</dbReference>
<evidence type="ECO:0000256" key="5">
    <source>
        <dbReference type="ARBA" id="ARBA00023136"/>
    </source>
</evidence>
<comment type="subcellular location">
    <subcellularLocation>
        <location evidence="1">Cell membrane</location>
        <topology evidence="1">Multi-pass membrane protein</topology>
    </subcellularLocation>
</comment>
<keyword evidence="9" id="KW-1185">Reference proteome</keyword>
<evidence type="ECO:0000313" key="9">
    <source>
        <dbReference type="Proteomes" id="UP001232536"/>
    </source>
</evidence>
<dbReference type="Proteomes" id="UP001232536">
    <property type="component" value="Unassembled WGS sequence"/>
</dbReference>
<keyword evidence="5 7" id="KW-0472">Membrane</keyword>
<feature type="transmembrane region" description="Helical" evidence="7">
    <location>
        <begin position="213"/>
        <end position="237"/>
    </location>
</feature>
<evidence type="ECO:0000256" key="4">
    <source>
        <dbReference type="ARBA" id="ARBA00022989"/>
    </source>
</evidence>
<feature type="transmembrane region" description="Helical" evidence="7">
    <location>
        <begin position="243"/>
        <end position="265"/>
    </location>
</feature>
<gene>
    <name evidence="8" type="ORF">Q6348_15300</name>
</gene>
<keyword evidence="3 7" id="KW-0812">Transmembrane</keyword>
<dbReference type="Pfam" id="PF03706">
    <property type="entry name" value="LPG_synthase_TM"/>
    <property type="match status" value="1"/>
</dbReference>
<evidence type="ECO:0000256" key="2">
    <source>
        <dbReference type="ARBA" id="ARBA00022475"/>
    </source>
</evidence>
<comment type="caution">
    <text evidence="8">The sequence shown here is derived from an EMBL/GenBank/DDBJ whole genome shotgun (WGS) entry which is preliminary data.</text>
</comment>
<evidence type="ECO:0000256" key="3">
    <source>
        <dbReference type="ARBA" id="ARBA00022692"/>
    </source>
</evidence>
<feature type="transmembrane region" description="Helical" evidence="7">
    <location>
        <begin position="272"/>
        <end position="290"/>
    </location>
</feature>
<keyword evidence="2" id="KW-1003">Cell membrane</keyword>
<feature type="region of interest" description="Disordered" evidence="6">
    <location>
        <begin position="316"/>
        <end position="338"/>
    </location>
</feature>
<evidence type="ECO:0000313" key="8">
    <source>
        <dbReference type="EMBL" id="MDO8108563.1"/>
    </source>
</evidence>
<accession>A0ABT9DE11</accession>
<feature type="transmembrane region" description="Helical" evidence="7">
    <location>
        <begin position="128"/>
        <end position="149"/>
    </location>
</feature>